<feature type="region of interest" description="Disordered" evidence="1">
    <location>
        <begin position="296"/>
        <end position="358"/>
    </location>
</feature>
<evidence type="ECO:0000256" key="1">
    <source>
        <dbReference type="SAM" id="MobiDB-lite"/>
    </source>
</evidence>
<protein>
    <submittedName>
        <fullName evidence="2">Uncharacterized protein</fullName>
    </submittedName>
</protein>
<evidence type="ECO:0000313" key="3">
    <source>
        <dbReference type="Proteomes" id="UP001274830"/>
    </source>
</evidence>
<gene>
    <name evidence="2" type="ORF">LTR78_003217</name>
</gene>
<feature type="compositionally biased region" description="Acidic residues" evidence="1">
    <location>
        <begin position="663"/>
        <end position="685"/>
    </location>
</feature>
<dbReference type="AlphaFoldDB" id="A0AAE1C3Q1"/>
<feature type="compositionally biased region" description="Basic residues" evidence="1">
    <location>
        <begin position="608"/>
        <end position="619"/>
    </location>
</feature>
<evidence type="ECO:0000313" key="2">
    <source>
        <dbReference type="EMBL" id="KAK3677012.1"/>
    </source>
</evidence>
<feature type="region of interest" description="Disordered" evidence="1">
    <location>
        <begin position="27"/>
        <end position="64"/>
    </location>
</feature>
<proteinExistence type="predicted"/>
<comment type="caution">
    <text evidence="2">The sequence shown here is derived from an EMBL/GenBank/DDBJ whole genome shotgun (WGS) entry which is preliminary data.</text>
</comment>
<feature type="region of interest" description="Disordered" evidence="1">
    <location>
        <begin position="206"/>
        <end position="250"/>
    </location>
</feature>
<sequence length="736" mass="77702">MVDIANAAADAEFERAVFEDRMASPLANGSSSIIRSPRSPDTASPIYPERAIRPLPRSRLKSRLSPEQATHIQYPSEPPVAVAASPVPSSPHAEYEGARGMAQRSGNGSRSVQGYANHVHSHEDPHYHRHDIDAGHCTCGQDGEDGVDSGDEEVEFDHPDYRYAPASVVAGGTPTPIGQHINGTAMMGKPPLDSVQRRLMEAARLGAAGKLPPPITGSTASSGDGYESFENTSNKKKRKIPLSTASSALHHQSSLSAEMASMGISGQGDGAGDESAVLRSVASEAQAYAAAVGGASAAGTGISGAGRGRYGRTASVPKNGLRRPLGSGPVNVPNGYGPHKSTGRSGEGLPNGDEHYENTGGIISQAIKTAAQQGPLTPQKAANGGKENASLLQTASSPNNTVTPKTQFTFHCDSESATKMVDQEAAAATAYAQAAYNATAQQMPGSYPSSAPPQNRMPNGQHVNANMQRAQGTQTTPSLRGQQQAGSHNAARPPPPPVTGNGGAPLPPHPNNPHPQQQNVPAPPPAPKPRRKPSKEYALAARQRQLQQEYTNYHHRPTKDTMWICAFCEYEDIFGVPPVALIRSYEIRDRKERKKAEEKRRLLEKARMKGKKGRGRGKKGANNMQGQGANTVAPAGNATNVSNGQRGAVGDVAYDPDGLPLPEGDEELYDEEEEDEEDYEGEDDLDGGRGPDGEFREPYYRAPPAPAGTPTHAHPHAHPPPPQRAAGGRGAGQITA</sequence>
<feature type="compositionally biased region" description="Basic and acidic residues" evidence="1">
    <location>
        <begin position="686"/>
        <end position="699"/>
    </location>
</feature>
<feature type="region of interest" description="Disordered" evidence="1">
    <location>
        <begin position="606"/>
        <end position="736"/>
    </location>
</feature>
<accession>A0AAE1C3Q1</accession>
<dbReference type="Proteomes" id="UP001274830">
    <property type="component" value="Unassembled WGS sequence"/>
</dbReference>
<feature type="region of interest" description="Disordered" evidence="1">
    <location>
        <begin position="371"/>
        <end position="406"/>
    </location>
</feature>
<dbReference type="EMBL" id="JAUTXT010000008">
    <property type="protein sequence ID" value="KAK3677012.1"/>
    <property type="molecule type" value="Genomic_DNA"/>
</dbReference>
<feature type="compositionally biased region" description="Gly residues" evidence="1">
    <location>
        <begin position="727"/>
        <end position="736"/>
    </location>
</feature>
<feature type="compositionally biased region" description="Polar residues" evidence="1">
    <location>
        <begin position="390"/>
        <end position="406"/>
    </location>
</feature>
<keyword evidence="3" id="KW-1185">Reference proteome</keyword>
<reference evidence="2" key="1">
    <citation type="submission" date="2023-07" db="EMBL/GenBank/DDBJ databases">
        <title>Black Yeasts Isolated from many extreme environments.</title>
        <authorList>
            <person name="Coleine C."/>
            <person name="Stajich J.E."/>
            <person name="Selbmann L."/>
        </authorList>
    </citation>
    <scope>NUCLEOTIDE SEQUENCE</scope>
    <source>
        <strain evidence="2">CCFEE 5485</strain>
    </source>
</reference>
<feature type="compositionally biased region" description="Polar residues" evidence="1">
    <location>
        <begin position="443"/>
        <end position="487"/>
    </location>
</feature>
<name>A0AAE1C3Q1_9PEZI</name>
<feature type="compositionally biased region" description="Low complexity" evidence="1">
    <location>
        <begin position="30"/>
        <end position="40"/>
    </location>
</feature>
<feature type="region of interest" description="Disordered" evidence="1">
    <location>
        <begin position="442"/>
        <end position="538"/>
    </location>
</feature>
<organism evidence="2 3">
    <name type="scientific">Recurvomyces mirabilis</name>
    <dbReference type="NCBI Taxonomy" id="574656"/>
    <lineage>
        <taxon>Eukaryota</taxon>
        <taxon>Fungi</taxon>
        <taxon>Dikarya</taxon>
        <taxon>Ascomycota</taxon>
        <taxon>Pezizomycotina</taxon>
        <taxon>Dothideomycetes</taxon>
        <taxon>Dothideomycetidae</taxon>
        <taxon>Mycosphaerellales</taxon>
        <taxon>Teratosphaeriaceae</taxon>
        <taxon>Recurvomyces</taxon>
    </lineage>
</organism>